<dbReference type="EMBL" id="CAJOBJ010189231">
    <property type="protein sequence ID" value="CAF4947358.1"/>
    <property type="molecule type" value="Genomic_DNA"/>
</dbReference>
<evidence type="ECO:0000313" key="2">
    <source>
        <dbReference type="EMBL" id="CAF4627139.1"/>
    </source>
</evidence>
<gene>
    <name evidence="2" type="ORF">BYL167_LOCUS41213</name>
    <name evidence="3" type="ORF">GIL414_LOCUS54132</name>
</gene>
<dbReference type="AlphaFoldDB" id="A0A8S3CRA4"/>
<protein>
    <recommendedName>
        <fullName evidence="1">Shisa N-terminal domain-containing protein</fullName>
    </recommendedName>
</protein>
<sequence length="62" mass="6990">MNPVTIIISNIFLGVWNNGFSCQPINNRARVCCGPENRRECCFADELPHRSNSYIDSDNLSS</sequence>
<dbReference type="Proteomes" id="UP000681967">
    <property type="component" value="Unassembled WGS sequence"/>
</dbReference>
<dbReference type="Pfam" id="PF13908">
    <property type="entry name" value="Shisa_N"/>
    <property type="match status" value="1"/>
</dbReference>
<feature type="non-terminal residue" evidence="3">
    <location>
        <position position="62"/>
    </location>
</feature>
<comment type="caution">
    <text evidence="3">The sequence shown here is derived from an EMBL/GenBank/DDBJ whole genome shotgun (WGS) entry which is preliminary data.</text>
</comment>
<name>A0A8S3CRA4_9BILA</name>
<evidence type="ECO:0000313" key="4">
    <source>
        <dbReference type="Proteomes" id="UP000681720"/>
    </source>
</evidence>
<evidence type="ECO:0000259" key="1">
    <source>
        <dbReference type="Pfam" id="PF13908"/>
    </source>
</evidence>
<accession>A0A8S3CRA4</accession>
<evidence type="ECO:0000313" key="3">
    <source>
        <dbReference type="EMBL" id="CAF4947358.1"/>
    </source>
</evidence>
<proteinExistence type="predicted"/>
<feature type="domain" description="Shisa N-terminal" evidence="1">
    <location>
        <begin position="14"/>
        <end position="46"/>
    </location>
</feature>
<dbReference type="InterPro" id="IPR053891">
    <property type="entry name" value="Shisa_N"/>
</dbReference>
<dbReference type="Proteomes" id="UP000681720">
    <property type="component" value="Unassembled WGS sequence"/>
</dbReference>
<dbReference type="EMBL" id="CAJOBH010103898">
    <property type="protein sequence ID" value="CAF4627139.1"/>
    <property type="molecule type" value="Genomic_DNA"/>
</dbReference>
<reference evidence="3" key="1">
    <citation type="submission" date="2021-02" db="EMBL/GenBank/DDBJ databases">
        <authorList>
            <person name="Nowell W R."/>
        </authorList>
    </citation>
    <scope>NUCLEOTIDE SEQUENCE</scope>
</reference>
<organism evidence="3 4">
    <name type="scientific">Rotaria magnacalcarata</name>
    <dbReference type="NCBI Taxonomy" id="392030"/>
    <lineage>
        <taxon>Eukaryota</taxon>
        <taxon>Metazoa</taxon>
        <taxon>Spiralia</taxon>
        <taxon>Gnathifera</taxon>
        <taxon>Rotifera</taxon>
        <taxon>Eurotatoria</taxon>
        <taxon>Bdelloidea</taxon>
        <taxon>Philodinida</taxon>
        <taxon>Philodinidae</taxon>
        <taxon>Rotaria</taxon>
    </lineage>
</organism>